<evidence type="ECO:0000313" key="7">
    <source>
        <dbReference type="Proteomes" id="UP000754226"/>
    </source>
</evidence>
<keyword evidence="2" id="KW-0238">DNA-binding</keyword>
<evidence type="ECO:0000256" key="1">
    <source>
        <dbReference type="ARBA" id="ARBA00023015"/>
    </source>
</evidence>
<dbReference type="PANTHER" id="PTHR44846:SF1">
    <property type="entry name" value="MANNOSYL-D-GLYCERATE TRANSPORT_METABOLISM SYSTEM REPRESSOR MNGR-RELATED"/>
    <property type="match status" value="1"/>
</dbReference>
<dbReference type="Pfam" id="PF00392">
    <property type="entry name" value="GntR"/>
    <property type="match status" value="1"/>
</dbReference>
<feature type="domain" description="RCK C-terminal" evidence="5">
    <location>
        <begin position="122"/>
        <end position="208"/>
    </location>
</feature>
<dbReference type="InterPro" id="IPR036390">
    <property type="entry name" value="WH_DNA-bd_sf"/>
</dbReference>
<dbReference type="AlphaFoldDB" id="A0A943I6D8"/>
<dbReference type="SUPFAM" id="SSF46785">
    <property type="entry name" value="Winged helix' DNA-binding domain"/>
    <property type="match status" value="1"/>
</dbReference>
<dbReference type="Pfam" id="PF02080">
    <property type="entry name" value="TrkA_C"/>
    <property type="match status" value="1"/>
</dbReference>
<dbReference type="InterPro" id="IPR036721">
    <property type="entry name" value="RCK_C_sf"/>
</dbReference>
<organism evidence="6 7">
    <name type="scientific">Acidaminococcus intestini</name>
    <dbReference type="NCBI Taxonomy" id="187327"/>
    <lineage>
        <taxon>Bacteria</taxon>
        <taxon>Bacillati</taxon>
        <taxon>Bacillota</taxon>
        <taxon>Negativicutes</taxon>
        <taxon>Acidaminococcales</taxon>
        <taxon>Acidaminococcaceae</taxon>
        <taxon>Acidaminococcus</taxon>
    </lineage>
</organism>
<comment type="caution">
    <text evidence="6">The sequence shown here is derived from an EMBL/GenBank/DDBJ whole genome shotgun (WGS) entry which is preliminary data.</text>
</comment>
<sequence length="208" mass="22881">MSLHMIRGEARYHEIAVVLAEKISSGTYAVGEKLHARSNLATTFGVSAETARKAVQVLVELKILEVRHGSGCYVLSKEKAAAFAAQYQDVRSEKKMREELLQILEKQQQDAVRAKAILYDLEASAKKAENILLFTPFTLLIDTTCPHLNESIGALNLWHHTGATVVAIVRGSTTLLSPGPHAILKAGDTIYFVGDAKARQRMEAFLRP</sequence>
<evidence type="ECO:0000256" key="2">
    <source>
        <dbReference type="ARBA" id="ARBA00023125"/>
    </source>
</evidence>
<feature type="domain" description="HTH gntR-type" evidence="4">
    <location>
        <begin position="9"/>
        <end position="77"/>
    </location>
</feature>
<dbReference type="Proteomes" id="UP000754226">
    <property type="component" value="Unassembled WGS sequence"/>
</dbReference>
<dbReference type="Gene3D" id="3.30.70.1450">
    <property type="entry name" value="Regulator of K+ conductance, C-terminal domain"/>
    <property type="match status" value="1"/>
</dbReference>
<protein>
    <submittedName>
        <fullName evidence="6">GntR family transcriptional regulator</fullName>
    </submittedName>
</protein>
<dbReference type="GO" id="GO:0003700">
    <property type="term" value="F:DNA-binding transcription factor activity"/>
    <property type="evidence" value="ECO:0007669"/>
    <property type="project" value="InterPro"/>
</dbReference>
<proteinExistence type="predicted"/>
<dbReference type="GO" id="GO:0003677">
    <property type="term" value="F:DNA binding"/>
    <property type="evidence" value="ECO:0007669"/>
    <property type="project" value="UniProtKB-KW"/>
</dbReference>
<dbReference type="EMBL" id="JAGZCZ010000013">
    <property type="protein sequence ID" value="MBS5520538.1"/>
    <property type="molecule type" value="Genomic_DNA"/>
</dbReference>
<dbReference type="InterPro" id="IPR006037">
    <property type="entry name" value="RCK_C"/>
</dbReference>
<reference evidence="6" key="1">
    <citation type="submission" date="2021-02" db="EMBL/GenBank/DDBJ databases">
        <title>Infant gut strain persistence is associated with maternal origin, phylogeny, and functional potential including surface adhesion and iron acquisition.</title>
        <authorList>
            <person name="Lou Y.C."/>
        </authorList>
    </citation>
    <scope>NUCLEOTIDE SEQUENCE</scope>
    <source>
        <strain evidence="6">L3_106_000M1_dasL3_106_000M1_concoct_15</strain>
    </source>
</reference>
<dbReference type="SMART" id="SM00345">
    <property type="entry name" value="HTH_GNTR"/>
    <property type="match status" value="1"/>
</dbReference>
<evidence type="ECO:0000259" key="4">
    <source>
        <dbReference type="PROSITE" id="PS50949"/>
    </source>
</evidence>
<evidence type="ECO:0000313" key="6">
    <source>
        <dbReference type="EMBL" id="MBS5520538.1"/>
    </source>
</evidence>
<dbReference type="PROSITE" id="PS50949">
    <property type="entry name" value="HTH_GNTR"/>
    <property type="match status" value="1"/>
</dbReference>
<accession>A0A943I6D8</accession>
<name>A0A943I6D8_9FIRM</name>
<evidence type="ECO:0000256" key="3">
    <source>
        <dbReference type="ARBA" id="ARBA00023163"/>
    </source>
</evidence>
<dbReference type="InterPro" id="IPR000524">
    <property type="entry name" value="Tscrpt_reg_HTH_GntR"/>
</dbReference>
<dbReference type="PANTHER" id="PTHR44846">
    <property type="entry name" value="MANNOSYL-D-GLYCERATE TRANSPORT/METABOLISM SYSTEM REPRESSOR MNGR-RELATED"/>
    <property type="match status" value="1"/>
</dbReference>
<dbReference type="Gene3D" id="1.10.10.10">
    <property type="entry name" value="Winged helix-like DNA-binding domain superfamily/Winged helix DNA-binding domain"/>
    <property type="match status" value="1"/>
</dbReference>
<gene>
    <name evidence="6" type="ORF">KHX13_09565</name>
</gene>
<dbReference type="PROSITE" id="PS51202">
    <property type="entry name" value="RCK_C"/>
    <property type="match status" value="1"/>
</dbReference>
<dbReference type="InterPro" id="IPR050679">
    <property type="entry name" value="Bact_HTH_transcr_reg"/>
</dbReference>
<dbReference type="GO" id="GO:0008324">
    <property type="term" value="F:monoatomic cation transmembrane transporter activity"/>
    <property type="evidence" value="ECO:0007669"/>
    <property type="project" value="InterPro"/>
</dbReference>
<keyword evidence="3" id="KW-0804">Transcription</keyword>
<dbReference type="InterPro" id="IPR036388">
    <property type="entry name" value="WH-like_DNA-bd_sf"/>
</dbReference>
<evidence type="ECO:0000259" key="5">
    <source>
        <dbReference type="PROSITE" id="PS51202"/>
    </source>
</evidence>
<dbReference type="SUPFAM" id="SSF116726">
    <property type="entry name" value="TrkA C-terminal domain-like"/>
    <property type="match status" value="1"/>
</dbReference>
<dbReference type="GO" id="GO:0006813">
    <property type="term" value="P:potassium ion transport"/>
    <property type="evidence" value="ECO:0007669"/>
    <property type="project" value="InterPro"/>
</dbReference>
<dbReference type="CDD" id="cd07377">
    <property type="entry name" value="WHTH_GntR"/>
    <property type="match status" value="1"/>
</dbReference>
<dbReference type="GO" id="GO:0045892">
    <property type="term" value="P:negative regulation of DNA-templated transcription"/>
    <property type="evidence" value="ECO:0007669"/>
    <property type="project" value="TreeGrafter"/>
</dbReference>
<keyword evidence="1" id="KW-0805">Transcription regulation</keyword>